<gene>
    <name evidence="1" type="ORF">J2S57_001744</name>
</gene>
<dbReference type="RefSeq" id="WP_307240351.1">
    <property type="nucleotide sequence ID" value="NZ_JAUSQZ010000001.1"/>
</dbReference>
<accession>A0ABT9P1N0</accession>
<proteinExistence type="predicted"/>
<keyword evidence="2" id="KW-1185">Reference proteome</keyword>
<sequence>MGVKKAKKKCCKDKPRCKSCPVVLKRLSDAGFATRINLTTYEFPEKPPKKAVSEARSR</sequence>
<name>A0ABT9P1N0_9ACTN</name>
<dbReference type="Proteomes" id="UP001235712">
    <property type="component" value="Unassembled WGS sequence"/>
</dbReference>
<reference evidence="1 2" key="1">
    <citation type="submission" date="2023-07" db="EMBL/GenBank/DDBJ databases">
        <title>Sequencing the genomes of 1000 actinobacteria strains.</title>
        <authorList>
            <person name="Klenk H.-P."/>
        </authorList>
    </citation>
    <scope>NUCLEOTIDE SEQUENCE [LARGE SCALE GENOMIC DNA]</scope>
    <source>
        <strain evidence="1 2">DSM 44388</strain>
    </source>
</reference>
<protein>
    <submittedName>
        <fullName evidence="1">Uncharacterized protein</fullName>
    </submittedName>
</protein>
<comment type="caution">
    <text evidence="1">The sequence shown here is derived from an EMBL/GenBank/DDBJ whole genome shotgun (WGS) entry which is preliminary data.</text>
</comment>
<evidence type="ECO:0000313" key="1">
    <source>
        <dbReference type="EMBL" id="MDP9825995.1"/>
    </source>
</evidence>
<dbReference type="EMBL" id="JAUSQZ010000001">
    <property type="protein sequence ID" value="MDP9825995.1"/>
    <property type="molecule type" value="Genomic_DNA"/>
</dbReference>
<evidence type="ECO:0000313" key="2">
    <source>
        <dbReference type="Proteomes" id="UP001235712"/>
    </source>
</evidence>
<organism evidence="1 2">
    <name type="scientific">Kineosporia succinea</name>
    <dbReference type="NCBI Taxonomy" id="84632"/>
    <lineage>
        <taxon>Bacteria</taxon>
        <taxon>Bacillati</taxon>
        <taxon>Actinomycetota</taxon>
        <taxon>Actinomycetes</taxon>
        <taxon>Kineosporiales</taxon>
        <taxon>Kineosporiaceae</taxon>
        <taxon>Kineosporia</taxon>
    </lineage>
</organism>